<organism evidence="1 2">
    <name type="scientific">Trametes coccinea (strain BRFM310)</name>
    <name type="common">Pycnoporus coccineus</name>
    <dbReference type="NCBI Taxonomy" id="1353009"/>
    <lineage>
        <taxon>Eukaryota</taxon>
        <taxon>Fungi</taxon>
        <taxon>Dikarya</taxon>
        <taxon>Basidiomycota</taxon>
        <taxon>Agaricomycotina</taxon>
        <taxon>Agaricomycetes</taxon>
        <taxon>Polyporales</taxon>
        <taxon>Polyporaceae</taxon>
        <taxon>Trametes</taxon>
    </lineage>
</organism>
<reference evidence="1 2" key="1">
    <citation type="journal article" date="2015" name="Biotechnol. Biofuels">
        <title>Enhanced degradation of softwood versus hardwood by the white-rot fungus Pycnoporus coccineus.</title>
        <authorList>
            <person name="Couturier M."/>
            <person name="Navarro D."/>
            <person name="Chevret D."/>
            <person name="Henrissat B."/>
            <person name="Piumi F."/>
            <person name="Ruiz-Duenas F.J."/>
            <person name="Martinez A.T."/>
            <person name="Grigoriev I.V."/>
            <person name="Riley R."/>
            <person name="Lipzen A."/>
            <person name="Berrin J.G."/>
            <person name="Master E.R."/>
            <person name="Rosso M.N."/>
        </authorList>
    </citation>
    <scope>NUCLEOTIDE SEQUENCE [LARGE SCALE GENOMIC DNA]</scope>
    <source>
        <strain evidence="1 2">BRFM310</strain>
    </source>
</reference>
<evidence type="ECO:0000313" key="2">
    <source>
        <dbReference type="Proteomes" id="UP000193067"/>
    </source>
</evidence>
<dbReference type="AlphaFoldDB" id="A0A1Y2IBV6"/>
<gene>
    <name evidence="1" type="ORF">PYCCODRAFT_974066</name>
</gene>
<protein>
    <submittedName>
        <fullName evidence="1">Uncharacterized protein</fullName>
    </submittedName>
</protein>
<keyword evidence="2" id="KW-1185">Reference proteome</keyword>
<dbReference type="EMBL" id="KZ084136">
    <property type="protein sequence ID" value="OSC98587.1"/>
    <property type="molecule type" value="Genomic_DNA"/>
</dbReference>
<dbReference type="Proteomes" id="UP000193067">
    <property type="component" value="Unassembled WGS sequence"/>
</dbReference>
<accession>A0A1Y2IBV6</accession>
<sequence>MAVVQINRVINLSPFVHYKWASIPVHLRGVGCLSVFAIPSRSIPIISNQIKKPLPALVRESTGVHHPYEVRRPRVASHLGMPEIIASTSEPTSEYNKANHSQIRGSVVENQDENAPALGFGASAIVQHSNKEVLPVRTRFVDTSGPVKVLLE</sequence>
<proteinExistence type="predicted"/>
<evidence type="ECO:0000313" key="1">
    <source>
        <dbReference type="EMBL" id="OSC98587.1"/>
    </source>
</evidence>
<name>A0A1Y2IBV6_TRAC3</name>